<feature type="domain" description="Gp5/Type VI secretion system Vgr protein OB-fold" evidence="1">
    <location>
        <begin position="19"/>
        <end position="86"/>
    </location>
</feature>
<dbReference type="Gene3D" id="2.40.50.230">
    <property type="entry name" value="Gp5 N-terminal domain"/>
    <property type="match status" value="1"/>
</dbReference>
<proteinExistence type="predicted"/>
<sequence length="193" mass="20298">MGDMNDFAALSRMIENLIRLGTIAAVDHAAQRVRVLTGDLLTGWLPWASPRAGADREWNAPTLDEQVLLFSPSGQTANGVVLTGLFSDLIPPNGDRDALHRTTYRDGAVIEYDSAAHHLRAVLPAGGTTELISDGGIRIVGDITHQGDYIQTGNQTITGKVTVSVDVIAKGISLVGHTHGGVMPGGATTGKPQ</sequence>
<organism evidence="2 3">
    <name type="scientific">Pseudomonas phage vB_Pae_BR319a</name>
    <dbReference type="NCBI Taxonomy" id="2563525"/>
    <lineage>
        <taxon>Viruses</taxon>
        <taxon>Duplodnaviria</taxon>
        <taxon>Heunggongvirae</taxon>
        <taxon>Uroviricota</taxon>
        <taxon>Caudoviricetes</taxon>
        <taxon>Peduoviridae</taxon>
        <taxon>Citexvirus</taxon>
        <taxon>Citexvirus BR319A</taxon>
    </lineage>
</organism>
<dbReference type="NCBIfam" id="TIGR01644">
    <property type="entry name" value="phage_P2_V"/>
    <property type="match status" value="1"/>
</dbReference>
<dbReference type="Gene3D" id="6.20.150.10">
    <property type="match status" value="1"/>
</dbReference>
<dbReference type="GeneID" id="65119525"/>
<dbReference type="InterPro" id="IPR044033">
    <property type="entry name" value="GpV-like_apex"/>
</dbReference>
<accession>A0A481V6Q7</accession>
<evidence type="ECO:0000259" key="1">
    <source>
        <dbReference type="Pfam" id="PF04717"/>
    </source>
</evidence>
<evidence type="ECO:0000313" key="3">
    <source>
        <dbReference type="Proteomes" id="UP000294420"/>
    </source>
</evidence>
<keyword evidence="3" id="KW-1185">Reference proteome</keyword>
<evidence type="ECO:0000313" key="2">
    <source>
        <dbReference type="EMBL" id="QBI84124.1"/>
    </source>
</evidence>
<dbReference type="KEGG" id="vg:65119525"/>
<dbReference type="InterPro" id="IPR013046">
    <property type="entry name" value="GpV/Gp45"/>
</dbReference>
<protein>
    <submittedName>
        <fullName evidence="2">Baseplate assembly protein V</fullName>
    </submittedName>
</protein>
<dbReference type="Pfam" id="PF04717">
    <property type="entry name" value="Phage_base_V"/>
    <property type="match status" value="1"/>
</dbReference>
<dbReference type="InterPro" id="IPR037026">
    <property type="entry name" value="Vgr_OB-fold_dom_sf"/>
</dbReference>
<dbReference type="RefSeq" id="YP_010101750.1">
    <property type="nucleotide sequence ID" value="NC_055793.1"/>
</dbReference>
<dbReference type="Pfam" id="PF18946">
    <property type="entry name" value="Apex"/>
    <property type="match status" value="1"/>
</dbReference>
<reference evidence="2" key="1">
    <citation type="journal article" date="2019" name="mSystems">
        <title>Mobilizing temperate bacteriophage communities and resolving individual phage genomes from cystic fibrosis and bronchiectasis Pseudomonas aeruginosa isolates.</title>
        <authorList>
            <person name="Tariq M.A."/>
            <person name="Everest F.L.C."/>
            <person name="Cowley L.A."/>
            <person name="Wright R."/>
            <person name="Holt G.S."/>
            <person name="Ingram H."/>
            <person name="Duignan L.A.M."/>
            <person name="Lanyon C.V."/>
            <person name="Perry A."/>
            <person name="Perry J.D."/>
            <person name="Bourke S."/>
            <person name="Brockhurst M.A."/>
            <person name="Bridge S.H."/>
            <person name="Soyza A.D."/>
            <person name="Smith D.L."/>
        </authorList>
    </citation>
    <scope>NUCLEOTIDE SEQUENCE [LARGE SCALE GENOMIC DNA]</scope>
</reference>
<dbReference type="InterPro" id="IPR006531">
    <property type="entry name" value="Gp5/Vgr_OB"/>
</dbReference>
<name>A0A481V6Q7_9CAUD</name>
<dbReference type="Proteomes" id="UP000294420">
    <property type="component" value="Segment"/>
</dbReference>
<dbReference type="EMBL" id="MK511066">
    <property type="protein sequence ID" value="QBI84124.1"/>
    <property type="molecule type" value="Genomic_DNA"/>
</dbReference>